<evidence type="ECO:0000259" key="10">
    <source>
        <dbReference type="PROSITE" id="PS50928"/>
    </source>
</evidence>
<dbReference type="AlphaFoldDB" id="A0A2T8HXT1"/>
<dbReference type="GO" id="GO:0015833">
    <property type="term" value="P:peptide transport"/>
    <property type="evidence" value="ECO:0007669"/>
    <property type="project" value="UniProtKB-KW"/>
</dbReference>
<feature type="transmembrane region" description="Helical" evidence="9">
    <location>
        <begin position="20"/>
        <end position="39"/>
    </location>
</feature>
<dbReference type="CDD" id="cd06261">
    <property type="entry name" value="TM_PBP2"/>
    <property type="match status" value="1"/>
</dbReference>
<dbReference type="InterPro" id="IPR050366">
    <property type="entry name" value="BP-dependent_transpt_permease"/>
</dbReference>
<sequence length="283" mass="29886">MSTSGHSVFRRLLRHPSGLVGLLIIALVVLMSASAGFIFPEGPWVLGGRPRTWPGVDPAFPLGTDALGRDMVAALFYGARVSLAVGAAAALVSLVIGTLVGAIAGYYGGWLDDVLMRLTDAMQTIPSFLAAIAIVGVVGASLSTIIIAIAVVSWPMIARLVRADFLRLRTYDFVQSCKIIGMSDLRIIFGQILPNCLAPIIVSSSVLVATAIITEASLAFLGLGDPNVMSWGTILSTGRPELRSGWYMTAFPAVALVLTVLALNLIGDALNDVLNPRLKERKS</sequence>
<dbReference type="InterPro" id="IPR035906">
    <property type="entry name" value="MetI-like_sf"/>
</dbReference>
<evidence type="ECO:0000256" key="7">
    <source>
        <dbReference type="ARBA" id="ARBA00022989"/>
    </source>
</evidence>
<evidence type="ECO:0000256" key="9">
    <source>
        <dbReference type="RuleBase" id="RU363032"/>
    </source>
</evidence>
<dbReference type="PANTHER" id="PTHR43386">
    <property type="entry name" value="OLIGOPEPTIDE TRANSPORT SYSTEM PERMEASE PROTEIN APPC"/>
    <property type="match status" value="1"/>
</dbReference>
<feature type="domain" description="ABC transmembrane type-1" evidence="10">
    <location>
        <begin position="79"/>
        <end position="267"/>
    </location>
</feature>
<feature type="transmembrane region" description="Helical" evidence="9">
    <location>
        <begin position="84"/>
        <end position="108"/>
    </location>
</feature>
<evidence type="ECO:0000256" key="6">
    <source>
        <dbReference type="ARBA" id="ARBA00022927"/>
    </source>
</evidence>
<dbReference type="Pfam" id="PF00528">
    <property type="entry name" value="BPD_transp_1"/>
    <property type="match status" value="1"/>
</dbReference>
<evidence type="ECO:0000256" key="3">
    <source>
        <dbReference type="ARBA" id="ARBA00022475"/>
    </source>
</evidence>
<feature type="transmembrane region" description="Helical" evidence="9">
    <location>
        <begin position="196"/>
        <end position="224"/>
    </location>
</feature>
<evidence type="ECO:0000256" key="4">
    <source>
        <dbReference type="ARBA" id="ARBA00022692"/>
    </source>
</evidence>
<keyword evidence="8 9" id="KW-0472">Membrane</keyword>
<keyword evidence="5" id="KW-0571">Peptide transport</keyword>
<proteinExistence type="inferred from homology"/>
<accession>A0A2T8HXT1</accession>
<keyword evidence="6" id="KW-0653">Protein transport</keyword>
<comment type="similarity">
    <text evidence="9">Belongs to the binding-protein-dependent transport system permease family.</text>
</comment>
<feature type="transmembrane region" description="Helical" evidence="9">
    <location>
        <begin position="244"/>
        <end position="267"/>
    </location>
</feature>
<dbReference type="InterPro" id="IPR000515">
    <property type="entry name" value="MetI-like"/>
</dbReference>
<dbReference type="Gene3D" id="1.10.3720.10">
    <property type="entry name" value="MetI-like"/>
    <property type="match status" value="1"/>
</dbReference>
<evidence type="ECO:0000256" key="2">
    <source>
        <dbReference type="ARBA" id="ARBA00022448"/>
    </source>
</evidence>
<dbReference type="GO" id="GO:0005886">
    <property type="term" value="C:plasma membrane"/>
    <property type="evidence" value="ECO:0007669"/>
    <property type="project" value="UniProtKB-SubCell"/>
</dbReference>
<evidence type="ECO:0000313" key="12">
    <source>
        <dbReference type="Proteomes" id="UP000245911"/>
    </source>
</evidence>
<evidence type="ECO:0000256" key="8">
    <source>
        <dbReference type="ARBA" id="ARBA00023136"/>
    </source>
</evidence>
<protein>
    <submittedName>
        <fullName evidence="11">ABC transporter permease</fullName>
    </submittedName>
</protein>
<dbReference type="PROSITE" id="PS50928">
    <property type="entry name" value="ABC_TM1"/>
    <property type="match status" value="1"/>
</dbReference>
<dbReference type="SUPFAM" id="SSF161098">
    <property type="entry name" value="MetI-like"/>
    <property type="match status" value="1"/>
</dbReference>
<dbReference type="GO" id="GO:0055085">
    <property type="term" value="P:transmembrane transport"/>
    <property type="evidence" value="ECO:0007669"/>
    <property type="project" value="InterPro"/>
</dbReference>
<keyword evidence="12" id="KW-1185">Reference proteome</keyword>
<evidence type="ECO:0000256" key="1">
    <source>
        <dbReference type="ARBA" id="ARBA00004651"/>
    </source>
</evidence>
<dbReference type="Proteomes" id="UP000245911">
    <property type="component" value="Unassembled WGS sequence"/>
</dbReference>
<name>A0A2T8HXT1_9RHOB</name>
<dbReference type="Pfam" id="PF12911">
    <property type="entry name" value="OppC_N"/>
    <property type="match status" value="1"/>
</dbReference>
<keyword evidence="3" id="KW-1003">Cell membrane</keyword>
<comment type="caution">
    <text evidence="11">The sequence shown here is derived from an EMBL/GenBank/DDBJ whole genome shotgun (WGS) entry which is preliminary data.</text>
</comment>
<feature type="transmembrane region" description="Helical" evidence="9">
    <location>
        <begin position="128"/>
        <end position="152"/>
    </location>
</feature>
<gene>
    <name evidence="11" type="ORF">DDE20_01305</name>
</gene>
<evidence type="ECO:0000256" key="5">
    <source>
        <dbReference type="ARBA" id="ARBA00022856"/>
    </source>
</evidence>
<evidence type="ECO:0000313" key="11">
    <source>
        <dbReference type="EMBL" id="PVH30227.1"/>
    </source>
</evidence>
<dbReference type="RefSeq" id="WP_116556635.1">
    <property type="nucleotide sequence ID" value="NZ_QDKM01000001.1"/>
</dbReference>
<dbReference type="GO" id="GO:0015031">
    <property type="term" value="P:protein transport"/>
    <property type="evidence" value="ECO:0007669"/>
    <property type="project" value="UniProtKB-KW"/>
</dbReference>
<reference evidence="11 12" key="1">
    <citation type="submission" date="2018-04" db="EMBL/GenBank/DDBJ databases">
        <title>Pararhodobacter oceanense sp. nov., isolated from marine intertidal sediment.</title>
        <authorList>
            <person name="Wang X.-L."/>
            <person name="Du Z.-J."/>
        </authorList>
    </citation>
    <scope>NUCLEOTIDE SEQUENCE [LARGE SCALE GENOMIC DNA]</scope>
    <source>
        <strain evidence="11 12">AM505</strain>
    </source>
</reference>
<dbReference type="InterPro" id="IPR025966">
    <property type="entry name" value="OppC_N"/>
</dbReference>
<comment type="subcellular location">
    <subcellularLocation>
        <location evidence="1 9">Cell membrane</location>
        <topology evidence="1 9">Multi-pass membrane protein</topology>
    </subcellularLocation>
</comment>
<keyword evidence="7 9" id="KW-1133">Transmembrane helix</keyword>
<keyword evidence="2 9" id="KW-0813">Transport</keyword>
<keyword evidence="4 9" id="KW-0812">Transmembrane</keyword>
<dbReference type="OrthoDB" id="9766870at2"/>
<dbReference type="EMBL" id="QDKM01000001">
    <property type="protein sequence ID" value="PVH30227.1"/>
    <property type="molecule type" value="Genomic_DNA"/>
</dbReference>
<organism evidence="11 12">
    <name type="scientific">Pararhodobacter oceanensis</name>
    <dbReference type="NCBI Taxonomy" id="2172121"/>
    <lineage>
        <taxon>Bacteria</taxon>
        <taxon>Pseudomonadati</taxon>
        <taxon>Pseudomonadota</taxon>
        <taxon>Alphaproteobacteria</taxon>
        <taxon>Rhodobacterales</taxon>
        <taxon>Paracoccaceae</taxon>
        <taxon>Pararhodobacter</taxon>
    </lineage>
</organism>
<dbReference type="PANTHER" id="PTHR43386:SF1">
    <property type="entry name" value="D,D-DIPEPTIDE TRANSPORT SYSTEM PERMEASE PROTEIN DDPC-RELATED"/>
    <property type="match status" value="1"/>
</dbReference>